<dbReference type="EMBL" id="JH370142">
    <property type="protein sequence ID" value="ELA41563.1"/>
    <property type="molecule type" value="Genomic_DNA"/>
</dbReference>
<dbReference type="AlphaFoldDB" id="L2GL04"/>
<evidence type="ECO:0000313" key="3">
    <source>
        <dbReference type="Proteomes" id="UP000011082"/>
    </source>
</evidence>
<sequence>CYILGYSLCNFTAAPKMSRTRFNSDLYCECLSIVVELVLVLIIYLTSFVFISDQTNYSLISVKSKKSTLVFFSTMLLLIGRVINFADFSPFRTPRLLNMGFIMIVSSCFILFISVLLSFVFDVKCICSFFAFERLDRSECIVLFSTMLLSFLTLFIPFKTLLKKISGS</sequence>
<feature type="transmembrane region" description="Helical" evidence="1">
    <location>
        <begin position="69"/>
        <end position="88"/>
    </location>
</feature>
<protein>
    <submittedName>
        <fullName evidence="2">Uncharacterized protein</fullName>
    </submittedName>
</protein>
<evidence type="ECO:0000313" key="2">
    <source>
        <dbReference type="EMBL" id="ELA41563.1"/>
    </source>
</evidence>
<keyword evidence="3" id="KW-1185">Reference proteome</keyword>
<evidence type="ECO:0000256" key="1">
    <source>
        <dbReference type="SAM" id="Phobius"/>
    </source>
</evidence>
<keyword evidence="1" id="KW-1133">Transmembrane helix</keyword>
<reference evidence="3" key="1">
    <citation type="submission" date="2011-05" db="EMBL/GenBank/DDBJ databases">
        <title>The genome sequence of Vittaforma corneae strain ATCC 50505.</title>
        <authorList>
            <consortium name="The Broad Institute Genome Sequencing Platform"/>
            <person name="Cuomo C."/>
            <person name="Didier E."/>
            <person name="Bowers L."/>
            <person name="Young S.K."/>
            <person name="Zeng Q."/>
            <person name="Gargeya S."/>
            <person name="Fitzgerald M."/>
            <person name="Haas B."/>
            <person name="Abouelleil A."/>
            <person name="Alvarado L."/>
            <person name="Arachchi H.M."/>
            <person name="Berlin A."/>
            <person name="Chapman S.B."/>
            <person name="Gearin G."/>
            <person name="Goldberg J."/>
            <person name="Griggs A."/>
            <person name="Gujja S."/>
            <person name="Hansen M."/>
            <person name="Heiman D."/>
            <person name="Howarth C."/>
            <person name="Larimer J."/>
            <person name="Lui A."/>
            <person name="MacDonald P.J.P."/>
            <person name="McCowen C."/>
            <person name="Montmayeur A."/>
            <person name="Murphy C."/>
            <person name="Neiman D."/>
            <person name="Pearson M."/>
            <person name="Priest M."/>
            <person name="Roberts A."/>
            <person name="Saif S."/>
            <person name="Shea T."/>
            <person name="Sisk P."/>
            <person name="Stolte C."/>
            <person name="Sykes S."/>
            <person name="Wortman J."/>
            <person name="Nusbaum C."/>
            <person name="Birren B."/>
        </authorList>
    </citation>
    <scope>NUCLEOTIDE SEQUENCE [LARGE SCALE GENOMIC DNA]</scope>
    <source>
        <strain evidence="3">ATCC 50505</strain>
    </source>
</reference>
<feature type="transmembrane region" description="Helical" evidence="1">
    <location>
        <begin position="141"/>
        <end position="162"/>
    </location>
</feature>
<keyword evidence="1" id="KW-0812">Transmembrane</keyword>
<dbReference type="GeneID" id="19882138"/>
<organism evidence="2 3">
    <name type="scientific">Vittaforma corneae (strain ATCC 50505)</name>
    <name type="common">Microsporidian parasite</name>
    <name type="synonym">Nosema corneum</name>
    <dbReference type="NCBI Taxonomy" id="993615"/>
    <lineage>
        <taxon>Eukaryota</taxon>
        <taxon>Fungi</taxon>
        <taxon>Fungi incertae sedis</taxon>
        <taxon>Microsporidia</taxon>
        <taxon>Nosematidae</taxon>
        <taxon>Vittaforma</taxon>
    </lineage>
</organism>
<accession>L2GL04</accession>
<name>L2GL04_VITCO</name>
<dbReference type="Proteomes" id="UP000011082">
    <property type="component" value="Unassembled WGS sequence"/>
</dbReference>
<keyword evidence="1" id="KW-0472">Membrane</keyword>
<feature type="transmembrane region" description="Helical" evidence="1">
    <location>
        <begin position="26"/>
        <end position="49"/>
    </location>
</feature>
<dbReference type="RefSeq" id="XP_007604873.1">
    <property type="nucleotide sequence ID" value="XM_007604811.1"/>
</dbReference>
<feature type="transmembrane region" description="Helical" evidence="1">
    <location>
        <begin position="100"/>
        <end position="121"/>
    </location>
</feature>
<gene>
    <name evidence="2" type="ORF">VICG_01427</name>
</gene>
<dbReference type="InParanoid" id="L2GL04"/>
<dbReference type="VEuPathDB" id="MicrosporidiaDB:VICG_01427"/>
<feature type="non-terminal residue" evidence="2">
    <location>
        <position position="1"/>
    </location>
</feature>
<proteinExistence type="predicted"/>
<dbReference type="HOGENOM" id="CLU_1590455_0_0_1"/>